<dbReference type="Proteomes" id="UP000583800">
    <property type="component" value="Unassembled WGS sequence"/>
</dbReference>
<comment type="caution">
    <text evidence="1">The sequence shown here is derived from an EMBL/GenBank/DDBJ whole genome shotgun (WGS) entry which is preliminary data.</text>
</comment>
<organism evidence="1 2">
    <name type="scientific">Nonomuraea muscovyensis</name>
    <dbReference type="NCBI Taxonomy" id="1124761"/>
    <lineage>
        <taxon>Bacteria</taxon>
        <taxon>Bacillati</taxon>
        <taxon>Actinomycetota</taxon>
        <taxon>Actinomycetes</taxon>
        <taxon>Streptosporangiales</taxon>
        <taxon>Streptosporangiaceae</taxon>
        <taxon>Nonomuraea</taxon>
    </lineage>
</organism>
<proteinExistence type="predicted"/>
<evidence type="ECO:0000313" key="2">
    <source>
        <dbReference type="Proteomes" id="UP000583800"/>
    </source>
</evidence>
<dbReference type="EMBL" id="JACHJB010000002">
    <property type="protein sequence ID" value="MBB6347405.1"/>
    <property type="molecule type" value="Genomic_DNA"/>
</dbReference>
<gene>
    <name evidence="1" type="ORF">FHU36_003950</name>
</gene>
<protein>
    <submittedName>
        <fullName evidence="1">Uncharacterized protein</fullName>
    </submittedName>
</protein>
<evidence type="ECO:0000313" key="1">
    <source>
        <dbReference type="EMBL" id="MBB6347405.1"/>
    </source>
</evidence>
<name>A0A7X0F034_9ACTN</name>
<keyword evidence="2" id="KW-1185">Reference proteome</keyword>
<dbReference type="AlphaFoldDB" id="A0A7X0F034"/>
<reference evidence="1 2" key="1">
    <citation type="submission" date="2020-08" db="EMBL/GenBank/DDBJ databases">
        <title>Sequencing the genomes of 1000 actinobacteria strains.</title>
        <authorList>
            <person name="Klenk H.-P."/>
        </authorList>
    </citation>
    <scope>NUCLEOTIDE SEQUENCE [LARGE SCALE GENOMIC DNA]</scope>
    <source>
        <strain evidence="1 2">DSM 45913</strain>
    </source>
</reference>
<accession>A0A7X0F034</accession>
<sequence length="59" mass="6548">MGHSDLPRDSCGGVRRCGGNLLVANATQPSESAVRRNTRAVSEFWATFRASRKMLNKKR</sequence>